<dbReference type="KEGG" id="bgg:CFK41_07940"/>
<feature type="region of interest" description="Disordered" evidence="1">
    <location>
        <begin position="380"/>
        <end position="404"/>
    </location>
</feature>
<proteinExistence type="predicted"/>
<gene>
    <name evidence="2" type="ORF">CFK41_07940</name>
</gene>
<dbReference type="RefSeq" id="WP_096799168.1">
    <property type="nucleotide sequence ID" value="NZ_CP023564.1"/>
</dbReference>
<sequence length="458" mass="49693">MAERTEGHWEHERELVLSEYATWRVIADDDAPVGMEVRTLETLLRLKAEQQGSPEPGWWTPELTAELLTEVVPRMVVQPRERVMDLVPTLSRFFSCLAETGRWERGAMPITEATAMVEALEFATLEAADDPSRRSFSTNVLGHGMSLGVDLEDDDQLAGYMHWYESLPDAERVRLGATGRLVDPSSPFELEASMRAAAAEAPPSADWPWFLPDPEEAGSISLETLAPDDEGTAHAENAFVRRAAALLELIGEKGRPITATGALGRADCRALLVEESRESSAQGTGVRSMWERPELAGPWVTLLDGGWLEIVGSRVRRLPGPVPFIPFETDADGFVEFAHAVLTAHLLGRDARGEEDGGFHGMPDTLAALLAACRPSGLSLPDPESAETALPSVPIDPATGGWDQQEKGRLAAVRRDLGELVESGILTREGQNTVGSAAVMIALVALIRERDDGSGPQR</sequence>
<reference evidence="2 3" key="1">
    <citation type="journal article" date="2014" name="Int. J. Syst. Evol. Microbiol.">
        <title>Brachybacterium ginsengisoli sp. nov., isolated from soil of a ginseng field.</title>
        <authorList>
            <person name="Hoang V.A."/>
            <person name="Kim Y.J."/>
            <person name="Nguyen N.L."/>
            <person name="Yang D.C."/>
        </authorList>
    </citation>
    <scope>NUCLEOTIDE SEQUENCE [LARGE SCALE GENOMIC DNA]</scope>
    <source>
        <strain evidence="2 3">DCY80</strain>
    </source>
</reference>
<name>A0A291GWX3_9MICO</name>
<accession>A0A291GWX3</accession>
<organism evidence="2 3">
    <name type="scientific">Brachybacterium ginsengisoli</name>
    <dbReference type="NCBI Taxonomy" id="1331682"/>
    <lineage>
        <taxon>Bacteria</taxon>
        <taxon>Bacillati</taxon>
        <taxon>Actinomycetota</taxon>
        <taxon>Actinomycetes</taxon>
        <taxon>Micrococcales</taxon>
        <taxon>Dermabacteraceae</taxon>
        <taxon>Brachybacterium</taxon>
    </lineage>
</organism>
<evidence type="ECO:0000313" key="3">
    <source>
        <dbReference type="Proteomes" id="UP000217889"/>
    </source>
</evidence>
<keyword evidence="3" id="KW-1185">Reference proteome</keyword>
<dbReference type="Proteomes" id="UP000217889">
    <property type="component" value="Chromosome"/>
</dbReference>
<protein>
    <submittedName>
        <fullName evidence="2">Uncharacterized protein</fullName>
    </submittedName>
</protein>
<evidence type="ECO:0000256" key="1">
    <source>
        <dbReference type="SAM" id="MobiDB-lite"/>
    </source>
</evidence>
<dbReference type="EMBL" id="CP023564">
    <property type="protein sequence ID" value="ATG54703.1"/>
    <property type="molecule type" value="Genomic_DNA"/>
</dbReference>
<dbReference type="AlphaFoldDB" id="A0A291GWX3"/>
<evidence type="ECO:0000313" key="2">
    <source>
        <dbReference type="EMBL" id="ATG54703.1"/>
    </source>
</evidence>